<gene>
    <name evidence="1" type="ORF">TBRA_LOCUS4136</name>
</gene>
<reference evidence="1 2" key="1">
    <citation type="submission" date="2020-02" db="EMBL/GenBank/DDBJ databases">
        <authorList>
            <person name="Ferguson B K."/>
        </authorList>
    </citation>
    <scope>NUCLEOTIDE SEQUENCE [LARGE SCALE GENOMIC DNA]</scope>
</reference>
<dbReference type="Proteomes" id="UP000479190">
    <property type="component" value="Unassembled WGS sequence"/>
</dbReference>
<keyword evidence="2" id="KW-1185">Reference proteome</keyword>
<evidence type="ECO:0000313" key="1">
    <source>
        <dbReference type="EMBL" id="CAB0032192.1"/>
    </source>
</evidence>
<name>A0A6H5I4L5_9HYME</name>
<proteinExistence type="predicted"/>
<sequence length="486" mass="54281">MKCKERKKPARVQEQLDDVLCIGHFFFFPQPVLSTCFDETSSSCARTSSPICTAAVAIRQFAAPTRNTMTRSHVNIPLGRFGTAAVTAAAVQQRASKLVYIYVYVPLRYMHSTHIHVHPVCVSVCTNDHSLAPTAIIQQQQKTDEWLKTMPYKCIRVYVGAAATPLHGALAAAAAAATHIAVEFCKHSCVGGTTCGGSAGTTTTRSHERSIGLARSVARSLLPLHTLYEHRCDRARYRSPIIYIYMYTALQGARASVYVYPGPIELTVYIIYASPEAAAAVAAIVRVGDCQSVTRCSARRQLSLRTELQTRETSKKCTAALPDPPGLACVVYNCPARPESLVCPARLRSYTISYYILHMLLNQCCPPTAPRIHKFFGLLYTFFEYHRCGLLFSTAARTFCPCTPLHIILCVLYGCRALGTSRVFDVYTHTHINDQPLFDDIRVYTFRHTESCRYIRRREKKIEGNIKKGTEKQQQQLVSIQSIYRT</sequence>
<dbReference type="AlphaFoldDB" id="A0A6H5I4L5"/>
<evidence type="ECO:0000313" key="2">
    <source>
        <dbReference type="Proteomes" id="UP000479190"/>
    </source>
</evidence>
<accession>A0A6H5I4L5</accession>
<organism evidence="1 2">
    <name type="scientific">Trichogramma brassicae</name>
    <dbReference type="NCBI Taxonomy" id="86971"/>
    <lineage>
        <taxon>Eukaryota</taxon>
        <taxon>Metazoa</taxon>
        <taxon>Ecdysozoa</taxon>
        <taxon>Arthropoda</taxon>
        <taxon>Hexapoda</taxon>
        <taxon>Insecta</taxon>
        <taxon>Pterygota</taxon>
        <taxon>Neoptera</taxon>
        <taxon>Endopterygota</taxon>
        <taxon>Hymenoptera</taxon>
        <taxon>Apocrita</taxon>
        <taxon>Proctotrupomorpha</taxon>
        <taxon>Chalcidoidea</taxon>
        <taxon>Trichogrammatidae</taxon>
        <taxon>Trichogramma</taxon>
    </lineage>
</organism>
<dbReference type="EMBL" id="CADCXV010000670">
    <property type="protein sequence ID" value="CAB0032192.1"/>
    <property type="molecule type" value="Genomic_DNA"/>
</dbReference>
<protein>
    <submittedName>
        <fullName evidence="1">Uncharacterized protein</fullName>
    </submittedName>
</protein>